<protein>
    <submittedName>
        <fullName evidence="3">Uncharacterized protein</fullName>
    </submittedName>
</protein>
<dbReference type="RefSeq" id="WP_167083485.1">
    <property type="nucleotide sequence ID" value="NZ_BAAADC010000001.1"/>
</dbReference>
<sequence length="302" mass="33565">MLRYYLLIVTAVLLILHSSAEGKAASISPQKPPANNATQTSPSSLAPDLKRIAGALEAEARKPPSDYERRNVEAQERVAAWTPWIAIVATLEMFITAAGVILVGFTLYHTKRAADASRDAADEAKRASNAAEKSIKVARDVGRAQVRAYLGFDVISGDIAPGRPIKFHVRATNHGQSPAIDVAIASCVVVRQLNWEWEDEEKIPEGQFPRITIHPNGFYDTFPEVFPPVVMTEQLISALREEQSCIFCRVTVFSKDVFKVNWRTQVCFEFSGDYCFNSGKARIAPRGNYMKRINKIPDDKRA</sequence>
<dbReference type="EMBL" id="JAASRM010000001">
    <property type="protein sequence ID" value="NIK89392.1"/>
    <property type="molecule type" value="Genomic_DNA"/>
</dbReference>
<evidence type="ECO:0000256" key="1">
    <source>
        <dbReference type="SAM" id="MobiDB-lite"/>
    </source>
</evidence>
<dbReference type="Proteomes" id="UP000570514">
    <property type="component" value="Unassembled WGS sequence"/>
</dbReference>
<organism evidence="3 4">
    <name type="scientific">Rhizomicrobium palustre</name>
    <dbReference type="NCBI Taxonomy" id="189966"/>
    <lineage>
        <taxon>Bacteria</taxon>
        <taxon>Pseudomonadati</taxon>
        <taxon>Pseudomonadota</taxon>
        <taxon>Alphaproteobacteria</taxon>
        <taxon>Micropepsales</taxon>
        <taxon>Micropepsaceae</taxon>
        <taxon>Rhizomicrobium</taxon>
    </lineage>
</organism>
<accession>A0A846N2E2</accession>
<name>A0A846N2E2_9PROT</name>
<keyword evidence="2" id="KW-0472">Membrane</keyword>
<reference evidence="3 4" key="1">
    <citation type="submission" date="2020-03" db="EMBL/GenBank/DDBJ databases">
        <title>Genomic Encyclopedia of Type Strains, Phase IV (KMG-IV): sequencing the most valuable type-strain genomes for metagenomic binning, comparative biology and taxonomic classification.</title>
        <authorList>
            <person name="Goeker M."/>
        </authorList>
    </citation>
    <scope>NUCLEOTIDE SEQUENCE [LARGE SCALE GENOMIC DNA]</scope>
    <source>
        <strain evidence="3 4">DSM 19867</strain>
    </source>
</reference>
<evidence type="ECO:0000313" key="4">
    <source>
        <dbReference type="Proteomes" id="UP000570514"/>
    </source>
</evidence>
<evidence type="ECO:0000313" key="3">
    <source>
        <dbReference type="EMBL" id="NIK89392.1"/>
    </source>
</evidence>
<keyword evidence="2" id="KW-0812">Transmembrane</keyword>
<feature type="transmembrane region" description="Helical" evidence="2">
    <location>
        <begin position="84"/>
        <end position="108"/>
    </location>
</feature>
<feature type="compositionally biased region" description="Polar residues" evidence="1">
    <location>
        <begin position="27"/>
        <end position="44"/>
    </location>
</feature>
<keyword evidence="4" id="KW-1185">Reference proteome</keyword>
<dbReference type="AlphaFoldDB" id="A0A846N2E2"/>
<gene>
    <name evidence="3" type="ORF">FHS83_002710</name>
</gene>
<keyword evidence="2" id="KW-1133">Transmembrane helix</keyword>
<evidence type="ECO:0000256" key="2">
    <source>
        <dbReference type="SAM" id="Phobius"/>
    </source>
</evidence>
<feature type="region of interest" description="Disordered" evidence="1">
    <location>
        <begin position="25"/>
        <end position="45"/>
    </location>
</feature>
<proteinExistence type="predicted"/>
<comment type="caution">
    <text evidence="3">The sequence shown here is derived from an EMBL/GenBank/DDBJ whole genome shotgun (WGS) entry which is preliminary data.</text>
</comment>